<evidence type="ECO:0000259" key="2">
    <source>
        <dbReference type="Pfam" id="PF01738"/>
    </source>
</evidence>
<feature type="region of interest" description="Disordered" evidence="1">
    <location>
        <begin position="1"/>
        <end position="55"/>
    </location>
</feature>
<feature type="compositionally biased region" description="Low complexity" evidence="1">
    <location>
        <begin position="21"/>
        <end position="32"/>
    </location>
</feature>
<feature type="compositionally biased region" description="Basic residues" evidence="1">
    <location>
        <begin position="1"/>
        <end position="20"/>
    </location>
</feature>
<dbReference type="InterPro" id="IPR029058">
    <property type="entry name" value="AB_hydrolase_fold"/>
</dbReference>
<evidence type="ECO:0000256" key="1">
    <source>
        <dbReference type="SAM" id="MobiDB-lite"/>
    </source>
</evidence>
<dbReference type="EMBL" id="PVZS01000035">
    <property type="protein sequence ID" value="PSC02875.1"/>
    <property type="molecule type" value="Genomic_DNA"/>
</dbReference>
<dbReference type="Proteomes" id="UP000239772">
    <property type="component" value="Unassembled WGS sequence"/>
</dbReference>
<dbReference type="OrthoDB" id="9810066at2"/>
<comment type="caution">
    <text evidence="3">The sequence shown here is derived from an EMBL/GenBank/DDBJ whole genome shotgun (WGS) entry which is preliminary data.</text>
</comment>
<dbReference type="InterPro" id="IPR050228">
    <property type="entry name" value="Carboxylesterase_BioH"/>
</dbReference>
<feature type="domain" description="Dienelactone hydrolase" evidence="2">
    <location>
        <begin position="109"/>
        <end position="298"/>
    </location>
</feature>
<gene>
    <name evidence="3" type="ORF">SLNSH_21575</name>
</gene>
<dbReference type="InterPro" id="IPR002925">
    <property type="entry name" value="Dienelactn_hydro"/>
</dbReference>
<dbReference type="PANTHER" id="PTHR43194:SF2">
    <property type="entry name" value="PEROXISOMAL MEMBRANE PROTEIN LPX1"/>
    <property type="match status" value="1"/>
</dbReference>
<dbReference type="AlphaFoldDB" id="A0A2T1HMJ0"/>
<organism evidence="3 4">
    <name type="scientific">Alsobacter soli</name>
    <dbReference type="NCBI Taxonomy" id="2109933"/>
    <lineage>
        <taxon>Bacteria</taxon>
        <taxon>Pseudomonadati</taxon>
        <taxon>Pseudomonadota</taxon>
        <taxon>Alphaproteobacteria</taxon>
        <taxon>Hyphomicrobiales</taxon>
        <taxon>Alsobacteraceae</taxon>
        <taxon>Alsobacter</taxon>
    </lineage>
</organism>
<dbReference type="Gene3D" id="3.40.50.1820">
    <property type="entry name" value="alpha/beta hydrolase"/>
    <property type="match status" value="1"/>
</dbReference>
<dbReference type="PANTHER" id="PTHR43194">
    <property type="entry name" value="HYDROLASE ALPHA/BETA FOLD FAMILY"/>
    <property type="match status" value="1"/>
</dbReference>
<protein>
    <recommendedName>
        <fullName evidence="2">Dienelactone hydrolase domain-containing protein</fullName>
    </recommendedName>
</protein>
<sequence length="304" mass="31997">MAGRTLRRSRHPRRSPRSSIHRALTASASSSARGCEADGDISTSRGPTAGSRGSVSRGVSLGGLIWRGLRSLSIESAPWAMLEAGHSLSRGKDRAMHRLIPLSGDRNGTLAGPDQARGLILFAHGSGSSRLSPRNAAVAQILVERGFGTLLFDLLTESEACDRGNVFDIALLASRLEDAMTHLTKLTGMAKQPLGLFGASTGAAAALVAAARRPERVFAVVSRGGRPDLAGQDLARVRAPTLLIVGGHDSQVLALNRSAMSQMSCEARLHIIPGATHLFEEPGALEAVSLAAADWFEEHLSPEP</sequence>
<keyword evidence="4" id="KW-1185">Reference proteome</keyword>
<evidence type="ECO:0000313" key="4">
    <source>
        <dbReference type="Proteomes" id="UP000239772"/>
    </source>
</evidence>
<proteinExistence type="predicted"/>
<dbReference type="Pfam" id="PF01738">
    <property type="entry name" value="DLH"/>
    <property type="match status" value="1"/>
</dbReference>
<accession>A0A2T1HMJ0</accession>
<evidence type="ECO:0000313" key="3">
    <source>
        <dbReference type="EMBL" id="PSC02875.1"/>
    </source>
</evidence>
<dbReference type="SUPFAM" id="SSF53474">
    <property type="entry name" value="alpha/beta-Hydrolases"/>
    <property type="match status" value="1"/>
</dbReference>
<name>A0A2T1HMJ0_9HYPH</name>
<reference evidence="4" key="1">
    <citation type="submission" date="2018-03" db="EMBL/GenBank/DDBJ databases">
        <authorList>
            <person name="Sun L."/>
            <person name="Liu H."/>
            <person name="Chen W."/>
            <person name="Huang K."/>
            <person name="Liu W."/>
            <person name="Gao X."/>
        </authorList>
    </citation>
    <scope>NUCLEOTIDE SEQUENCE [LARGE SCALE GENOMIC DNA]</scope>
    <source>
        <strain evidence="4">SH9</strain>
    </source>
</reference>
<dbReference type="GO" id="GO:0016787">
    <property type="term" value="F:hydrolase activity"/>
    <property type="evidence" value="ECO:0007669"/>
    <property type="project" value="InterPro"/>
</dbReference>